<evidence type="ECO:0000256" key="1">
    <source>
        <dbReference type="SAM" id="MobiDB-lite"/>
    </source>
</evidence>
<feature type="transmembrane region" description="Helical" evidence="2">
    <location>
        <begin position="24"/>
        <end position="46"/>
    </location>
</feature>
<feature type="region of interest" description="Disordered" evidence="1">
    <location>
        <begin position="56"/>
        <end position="102"/>
    </location>
</feature>
<keyword evidence="2" id="KW-0472">Membrane</keyword>
<proteinExistence type="predicted"/>
<reference evidence="3 4" key="1">
    <citation type="submission" date="2018-07" db="EMBL/GenBank/DDBJ databases">
        <title>Erythrobacter nanhaiensis sp. nov., a novel member of the genus Erythrobacter isolated from the South China Sea.</title>
        <authorList>
            <person name="Chen X."/>
            <person name="Liu J."/>
        </authorList>
    </citation>
    <scope>NUCLEOTIDE SEQUENCE [LARGE SCALE GENOMIC DNA]</scope>
    <source>
        <strain evidence="3 4">S-5</strain>
    </source>
</reference>
<dbReference type="RefSeq" id="WP_115490440.1">
    <property type="nucleotide sequence ID" value="NZ_JACHWW010000001.1"/>
</dbReference>
<keyword evidence="2" id="KW-1133">Transmembrane helix</keyword>
<dbReference type="EMBL" id="QRBB01000001">
    <property type="protein sequence ID" value="RDS76206.1"/>
    <property type="molecule type" value="Genomic_DNA"/>
</dbReference>
<organism evidence="3 4">
    <name type="scientific">Alteriqipengyuania lutimaris</name>
    <dbReference type="NCBI Taxonomy" id="1538146"/>
    <lineage>
        <taxon>Bacteria</taxon>
        <taxon>Pseudomonadati</taxon>
        <taxon>Pseudomonadota</taxon>
        <taxon>Alphaproteobacteria</taxon>
        <taxon>Sphingomonadales</taxon>
        <taxon>Erythrobacteraceae</taxon>
        <taxon>Alteriqipengyuania</taxon>
    </lineage>
</organism>
<keyword evidence="2" id="KW-0812">Transmembrane</keyword>
<name>A0A395LH25_9SPHN</name>
<evidence type="ECO:0000256" key="2">
    <source>
        <dbReference type="SAM" id="Phobius"/>
    </source>
</evidence>
<feature type="compositionally biased region" description="Acidic residues" evidence="1">
    <location>
        <begin position="67"/>
        <end position="102"/>
    </location>
</feature>
<accession>A0A395LH25</accession>
<evidence type="ECO:0000313" key="3">
    <source>
        <dbReference type="EMBL" id="RDS76206.1"/>
    </source>
</evidence>
<evidence type="ECO:0000313" key="4">
    <source>
        <dbReference type="Proteomes" id="UP000254101"/>
    </source>
</evidence>
<sequence length="102" mass="10689">MADNNHDEIHIDEEDVSGGSKEGVVRWVLGVGLVLAVVAMSLIWIIPALMQGDAEEEATVAGTMEATSEDEGDGTDGVVLEEDLGDEGFSESEAEGEDGPEL</sequence>
<dbReference type="Proteomes" id="UP000254101">
    <property type="component" value="Unassembled WGS sequence"/>
</dbReference>
<gene>
    <name evidence="3" type="ORF">DL238_00290</name>
</gene>
<keyword evidence="4" id="KW-1185">Reference proteome</keyword>
<dbReference type="AlphaFoldDB" id="A0A395LH25"/>
<comment type="caution">
    <text evidence="3">The sequence shown here is derived from an EMBL/GenBank/DDBJ whole genome shotgun (WGS) entry which is preliminary data.</text>
</comment>
<protein>
    <submittedName>
        <fullName evidence="3">Uncharacterized protein</fullName>
    </submittedName>
</protein>
<dbReference type="OrthoDB" id="7452565at2"/>